<evidence type="ECO:0000259" key="1">
    <source>
        <dbReference type="Pfam" id="PF00239"/>
    </source>
</evidence>
<dbReference type="InterPro" id="IPR036162">
    <property type="entry name" value="Resolvase-like_N_sf"/>
</dbReference>
<comment type="caution">
    <text evidence="2">The sequence shown here is derived from an EMBL/GenBank/DDBJ whole genome shotgun (WGS) entry which is preliminary data.</text>
</comment>
<sequence length="144" mass="16444">MEKNRKMVPYFRVATTSIEQKVWLYTSSKRQDQAELRDLNIETMKKIAQEKGLVVAGISTDSNRQLPPIERPGVQEMLTAVREGKAGVVMMPGLHHLSREMGTFLPIISELYKLKVQIHTKDNYVHSLPLLLKYPQKKKGGDAR</sequence>
<organism evidence="2 3">
    <name type="scientific">Hydrogeniiclostridium mannosilyticum</name>
    <dbReference type="NCBI Taxonomy" id="2764322"/>
    <lineage>
        <taxon>Bacteria</taxon>
        <taxon>Bacillati</taxon>
        <taxon>Bacillota</taxon>
        <taxon>Clostridia</taxon>
        <taxon>Eubacteriales</taxon>
        <taxon>Acutalibacteraceae</taxon>
        <taxon>Hydrogeniiclostridium</taxon>
    </lineage>
</organism>
<dbReference type="Gene3D" id="3.40.50.1390">
    <property type="entry name" value="Resolvase, N-terminal catalytic domain"/>
    <property type="match status" value="1"/>
</dbReference>
<dbReference type="SUPFAM" id="SSF53041">
    <property type="entry name" value="Resolvase-like"/>
    <property type="match status" value="1"/>
</dbReference>
<proteinExistence type="predicted"/>
<dbReference type="GO" id="GO:0000150">
    <property type="term" value="F:DNA strand exchange activity"/>
    <property type="evidence" value="ECO:0007669"/>
    <property type="project" value="InterPro"/>
</dbReference>
<gene>
    <name evidence="2" type="ORF">DPQ25_00995</name>
</gene>
<dbReference type="RefSeq" id="WP_112331314.1">
    <property type="nucleotide sequence ID" value="NZ_QLYR01000001.1"/>
</dbReference>
<evidence type="ECO:0000313" key="3">
    <source>
        <dbReference type="Proteomes" id="UP000249377"/>
    </source>
</evidence>
<dbReference type="Pfam" id="PF00239">
    <property type="entry name" value="Resolvase"/>
    <property type="match status" value="1"/>
</dbReference>
<protein>
    <recommendedName>
        <fullName evidence="1">Resolvase/invertase-type recombinase catalytic domain-containing protein</fullName>
    </recommendedName>
</protein>
<dbReference type="Proteomes" id="UP000249377">
    <property type="component" value="Unassembled WGS sequence"/>
</dbReference>
<name>A0A328UF36_9FIRM</name>
<dbReference type="AlphaFoldDB" id="A0A328UF36"/>
<keyword evidence="3" id="KW-1185">Reference proteome</keyword>
<reference evidence="2 3" key="1">
    <citation type="submission" date="2018-06" db="EMBL/GenBank/DDBJ databases">
        <title>Noncontiguous genome sequence of Ruminococcaceae bacterium ASD2818.</title>
        <authorList>
            <person name="Chaplin A.V."/>
            <person name="Sokolova S.R."/>
            <person name="Kochetkova T.O."/>
            <person name="Goltsov A.Y."/>
            <person name="Trofimov D.Y."/>
            <person name="Efimov B.A."/>
        </authorList>
    </citation>
    <scope>NUCLEOTIDE SEQUENCE [LARGE SCALE GENOMIC DNA]</scope>
    <source>
        <strain evidence="2 3">ASD2818</strain>
    </source>
</reference>
<dbReference type="GO" id="GO:0003677">
    <property type="term" value="F:DNA binding"/>
    <property type="evidence" value="ECO:0007669"/>
    <property type="project" value="InterPro"/>
</dbReference>
<evidence type="ECO:0000313" key="2">
    <source>
        <dbReference type="EMBL" id="RAQ30118.1"/>
    </source>
</evidence>
<dbReference type="EMBL" id="QLYR01000001">
    <property type="protein sequence ID" value="RAQ30118.1"/>
    <property type="molecule type" value="Genomic_DNA"/>
</dbReference>
<accession>A0A328UF36</accession>
<dbReference type="InterPro" id="IPR006119">
    <property type="entry name" value="Resolv_N"/>
</dbReference>
<feature type="domain" description="Resolvase/invertase-type recombinase catalytic" evidence="1">
    <location>
        <begin position="33"/>
        <end position="123"/>
    </location>
</feature>